<dbReference type="CDD" id="cd00172">
    <property type="entry name" value="serpin"/>
    <property type="match status" value="1"/>
</dbReference>
<evidence type="ECO:0000256" key="2">
    <source>
        <dbReference type="ARBA" id="ARBA00009500"/>
    </source>
</evidence>
<evidence type="ECO:0000313" key="9">
    <source>
        <dbReference type="EMBL" id="JAP78630.1"/>
    </source>
</evidence>
<evidence type="ECO:0000256" key="7">
    <source>
        <dbReference type="RuleBase" id="RU000411"/>
    </source>
</evidence>
<keyword evidence="4" id="KW-0646">Protease inhibitor</keyword>
<reference evidence="9" key="1">
    <citation type="journal article" date="2016" name="Ticks Tick Borne Dis.">
        <title>De novo assembly and annotation of the salivary gland transcriptome of Rhipicephalus appendiculatus male and female ticks during blood feeding.</title>
        <authorList>
            <person name="de Castro M.H."/>
            <person name="de Klerk D."/>
            <person name="Pienaar R."/>
            <person name="Latif A.A."/>
            <person name="Rees D.J."/>
            <person name="Mans B.J."/>
        </authorList>
    </citation>
    <scope>NUCLEOTIDE SEQUENCE</scope>
    <source>
        <tissue evidence="9">Salivary glands</tissue>
    </source>
</reference>
<dbReference type="EMBL" id="GEDV01009927">
    <property type="protein sequence ID" value="JAP78630.1"/>
    <property type="molecule type" value="Transcribed_RNA"/>
</dbReference>
<dbReference type="Gene3D" id="2.30.39.10">
    <property type="entry name" value="Alpha-1-antitrypsin, domain 1"/>
    <property type="match status" value="1"/>
</dbReference>
<proteinExistence type="inferred from homology"/>
<dbReference type="PROSITE" id="PS00284">
    <property type="entry name" value="SERPIN"/>
    <property type="match status" value="1"/>
</dbReference>
<dbReference type="GO" id="GO:0004867">
    <property type="term" value="F:serine-type endopeptidase inhibitor activity"/>
    <property type="evidence" value="ECO:0007669"/>
    <property type="project" value="UniProtKB-KW"/>
</dbReference>
<dbReference type="InterPro" id="IPR023796">
    <property type="entry name" value="Serpin_dom"/>
</dbReference>
<comment type="subcellular location">
    <subcellularLocation>
        <location evidence="1">Secreted</location>
    </subcellularLocation>
</comment>
<protein>
    <submittedName>
        <fullName evidence="9">Serpin B</fullName>
    </submittedName>
</protein>
<keyword evidence="6" id="KW-0325">Glycoprotein</keyword>
<dbReference type="InterPro" id="IPR000215">
    <property type="entry name" value="Serpin_fam"/>
</dbReference>
<dbReference type="PANTHER" id="PTHR11461">
    <property type="entry name" value="SERINE PROTEASE INHIBITOR, SERPIN"/>
    <property type="match status" value="1"/>
</dbReference>
<dbReference type="GO" id="GO:0005615">
    <property type="term" value="C:extracellular space"/>
    <property type="evidence" value="ECO:0007669"/>
    <property type="project" value="InterPro"/>
</dbReference>
<dbReference type="SUPFAM" id="SSF56574">
    <property type="entry name" value="Serpins"/>
    <property type="match status" value="1"/>
</dbReference>
<feature type="domain" description="Serpin" evidence="8">
    <location>
        <begin position="14"/>
        <end position="375"/>
    </location>
</feature>
<dbReference type="InterPro" id="IPR042178">
    <property type="entry name" value="Serpin_sf_1"/>
</dbReference>
<name>A0A131YJL1_RHIAP</name>
<accession>A0A131YJL1</accession>
<organism evidence="9">
    <name type="scientific">Rhipicephalus appendiculatus</name>
    <name type="common">Brown ear tick</name>
    <dbReference type="NCBI Taxonomy" id="34631"/>
    <lineage>
        <taxon>Eukaryota</taxon>
        <taxon>Metazoa</taxon>
        <taxon>Ecdysozoa</taxon>
        <taxon>Arthropoda</taxon>
        <taxon>Chelicerata</taxon>
        <taxon>Arachnida</taxon>
        <taxon>Acari</taxon>
        <taxon>Parasitiformes</taxon>
        <taxon>Ixodida</taxon>
        <taxon>Ixodoidea</taxon>
        <taxon>Ixodidae</taxon>
        <taxon>Rhipicephalinae</taxon>
        <taxon>Rhipicephalus</taxon>
        <taxon>Rhipicephalus</taxon>
    </lineage>
</organism>
<dbReference type="InterPro" id="IPR036186">
    <property type="entry name" value="Serpin_sf"/>
</dbReference>
<keyword evidence="3" id="KW-0964">Secreted</keyword>
<dbReference type="AlphaFoldDB" id="A0A131YJL1"/>
<dbReference type="Gene3D" id="3.30.497.10">
    <property type="entry name" value="Antithrombin, subunit I, domain 2"/>
    <property type="match status" value="1"/>
</dbReference>
<evidence type="ECO:0000256" key="3">
    <source>
        <dbReference type="ARBA" id="ARBA00022525"/>
    </source>
</evidence>
<sequence>MSSELSAALSAFTIDLYKQVLKESGGRTNIAISPFSIAAALSMTLAGARQHTAEEIANVLHVKGNTIHSQFSEFLDNISTYAPDVALEVANRMYLEKSYKILDEYVAALQKYYNTTVVPVDFKSEAEAARLDINAWVEEVTKSKIKQLLPFGGLDSDSVLVLVNAIYFKGLWDKQFSPEATSLKEFYLSKEASKKVHMMYKQANFKLNTECGDLNAAAIEIPYKGGKTSMVILLPHEVDGLPHLEAALTPSKLSDIFTGLYTALVQLSLPRFKVELSVNIKNVLHSMGVQDLFSRKADLSGISGEKDLVVSAAFHKAFVEVNEEGTEAAAATGMMIKKKKCAIRVIPIVVDHPFMFFIKSRDPDVILFASSVRDMPSAD</sequence>
<evidence type="ECO:0000259" key="8">
    <source>
        <dbReference type="SMART" id="SM00093"/>
    </source>
</evidence>
<evidence type="ECO:0000256" key="6">
    <source>
        <dbReference type="ARBA" id="ARBA00023180"/>
    </source>
</evidence>
<dbReference type="PANTHER" id="PTHR11461:SF211">
    <property type="entry name" value="GH10112P-RELATED"/>
    <property type="match status" value="1"/>
</dbReference>
<evidence type="ECO:0000256" key="5">
    <source>
        <dbReference type="ARBA" id="ARBA00022900"/>
    </source>
</evidence>
<dbReference type="Pfam" id="PF00079">
    <property type="entry name" value="Serpin"/>
    <property type="match status" value="1"/>
</dbReference>
<evidence type="ECO:0000256" key="1">
    <source>
        <dbReference type="ARBA" id="ARBA00004613"/>
    </source>
</evidence>
<keyword evidence="5" id="KW-0722">Serine protease inhibitor</keyword>
<dbReference type="InterPro" id="IPR042185">
    <property type="entry name" value="Serpin_sf_2"/>
</dbReference>
<dbReference type="InterPro" id="IPR023795">
    <property type="entry name" value="Serpin_CS"/>
</dbReference>
<evidence type="ECO:0000256" key="4">
    <source>
        <dbReference type="ARBA" id="ARBA00022690"/>
    </source>
</evidence>
<dbReference type="SMART" id="SM00093">
    <property type="entry name" value="SERPIN"/>
    <property type="match status" value="1"/>
</dbReference>
<comment type="similarity">
    <text evidence="2 7">Belongs to the serpin family.</text>
</comment>